<dbReference type="Gene3D" id="3.20.20.140">
    <property type="entry name" value="Metal-dependent hydrolases"/>
    <property type="match status" value="1"/>
</dbReference>
<dbReference type="EMBL" id="DRYK01000025">
    <property type="protein sequence ID" value="HHP67412.1"/>
    <property type="molecule type" value="Genomic_DNA"/>
</dbReference>
<organism evidence="2">
    <name type="scientific">Thermogladius calderae</name>
    <dbReference type="NCBI Taxonomy" id="1200300"/>
    <lineage>
        <taxon>Archaea</taxon>
        <taxon>Thermoproteota</taxon>
        <taxon>Thermoprotei</taxon>
        <taxon>Desulfurococcales</taxon>
        <taxon>Desulfurococcaceae</taxon>
        <taxon>Thermogladius</taxon>
    </lineage>
</organism>
<dbReference type="InterPro" id="IPR032466">
    <property type="entry name" value="Metal_Hydrolase"/>
</dbReference>
<dbReference type="PROSITE" id="PS01137">
    <property type="entry name" value="TATD_1"/>
    <property type="match status" value="1"/>
</dbReference>
<comment type="caution">
    <text evidence="2">The sequence shown here is derived from an EMBL/GenBank/DDBJ whole genome shotgun (WGS) entry which is preliminary data.</text>
</comment>
<accession>A0A7J3XXH7</accession>
<dbReference type="InterPro" id="IPR018228">
    <property type="entry name" value="DNase_TatD-rel_CS"/>
</dbReference>
<feature type="domain" description="Amidohydrolase 3" evidence="1">
    <location>
        <begin position="58"/>
        <end position="501"/>
    </location>
</feature>
<dbReference type="Pfam" id="PF07969">
    <property type="entry name" value="Amidohydro_3"/>
    <property type="match status" value="1"/>
</dbReference>
<dbReference type="PANTHER" id="PTHR22642:SF2">
    <property type="entry name" value="PROTEIN LONG AFTER FAR-RED 3"/>
    <property type="match status" value="1"/>
</dbReference>
<dbReference type="PANTHER" id="PTHR22642">
    <property type="entry name" value="IMIDAZOLONEPROPIONASE"/>
    <property type="match status" value="1"/>
</dbReference>
<sequence>MPYILVRSERRVITCYKPLVTGEALLVSNGVVVATGDYESLKKSLVGEDYEVVESDSVLAPGFVDAHAHPDSLGYNMLLGGSIATGSLRSLLERVAGESRSIAGWVIAPRVDPSKLEEGRMPYSWEIDAFIDDKPVLIQHVSGHMAALNKRGLESALSILGSIGYGDLEKGWIYEDDLWRLLSHIRSSMSETEISEALLLGLRVFKSYGVTAVGAAGLSQREIDVLLQLDSEGKLPVRVYSYVMYEKDLDMSRVEKLVEETWSRPGRRFRVNGLKIILDGALGPRTAFLSSEYNDAPGRRGFLNYNVGELESVLEEASRRGIQVAVHVIGDGALDMVIKALRKAGNTFIRLEHVSLVRDDQLTELKTFKPILVLQPHFIISDSWITRRLGWERASWVYRLRDLAEASITAYSTDAPVEPVDPFETIYAALTRGSLDGIDYSTATIRNSVTVLEALGHYTVDSAVALGDPRLGCLLPGCYADIVELSEDPIIRSDPVTLRQIKANVLKLIKGYIET</sequence>
<dbReference type="Gene3D" id="2.30.40.10">
    <property type="entry name" value="Urease, subunit C, domain 1"/>
    <property type="match status" value="1"/>
</dbReference>
<evidence type="ECO:0000313" key="2">
    <source>
        <dbReference type="EMBL" id="HHP67412.1"/>
    </source>
</evidence>
<name>A0A7J3XXH7_9CREN</name>
<proteinExistence type="predicted"/>
<dbReference type="InterPro" id="IPR013108">
    <property type="entry name" value="Amidohydro_3"/>
</dbReference>
<dbReference type="InterPro" id="IPR011059">
    <property type="entry name" value="Metal-dep_hydrolase_composite"/>
</dbReference>
<dbReference type="Gene3D" id="3.10.310.70">
    <property type="match status" value="1"/>
</dbReference>
<dbReference type="SUPFAM" id="SSF51338">
    <property type="entry name" value="Composite domain of metallo-dependent hydrolases"/>
    <property type="match status" value="1"/>
</dbReference>
<protein>
    <recommendedName>
        <fullName evidence="1">Amidohydrolase 3 domain-containing protein</fullName>
    </recommendedName>
</protein>
<dbReference type="GO" id="GO:0016810">
    <property type="term" value="F:hydrolase activity, acting on carbon-nitrogen (but not peptide) bonds"/>
    <property type="evidence" value="ECO:0007669"/>
    <property type="project" value="InterPro"/>
</dbReference>
<dbReference type="AlphaFoldDB" id="A0A7J3XXH7"/>
<evidence type="ECO:0000259" key="1">
    <source>
        <dbReference type="Pfam" id="PF07969"/>
    </source>
</evidence>
<reference evidence="2" key="1">
    <citation type="journal article" date="2020" name="mSystems">
        <title>Genome- and Community-Level Interaction Insights into Carbon Utilization and Element Cycling Functions of Hydrothermarchaeota in Hydrothermal Sediment.</title>
        <authorList>
            <person name="Zhou Z."/>
            <person name="Liu Y."/>
            <person name="Xu W."/>
            <person name="Pan J."/>
            <person name="Luo Z.H."/>
            <person name="Li M."/>
        </authorList>
    </citation>
    <scope>NUCLEOTIDE SEQUENCE [LARGE SCALE GENOMIC DNA]</scope>
    <source>
        <strain evidence="2">SpSt-110</strain>
    </source>
</reference>
<dbReference type="SUPFAM" id="SSF51556">
    <property type="entry name" value="Metallo-dependent hydrolases"/>
    <property type="match status" value="1"/>
</dbReference>
<gene>
    <name evidence="2" type="ORF">ENM60_01245</name>
</gene>